<dbReference type="EMBL" id="FQVN01000009">
    <property type="protein sequence ID" value="SHG48783.1"/>
    <property type="molecule type" value="Genomic_DNA"/>
</dbReference>
<dbReference type="SUPFAM" id="SSF55729">
    <property type="entry name" value="Acyl-CoA N-acyltransferases (Nat)"/>
    <property type="match status" value="1"/>
</dbReference>
<evidence type="ECO:0000259" key="1">
    <source>
        <dbReference type="PROSITE" id="PS51186"/>
    </source>
</evidence>
<dbReference type="STRING" id="2017.SAMN05444320_109171"/>
<dbReference type="GO" id="GO:0008999">
    <property type="term" value="F:protein-N-terminal-alanine acetyltransferase activity"/>
    <property type="evidence" value="ECO:0007669"/>
    <property type="project" value="TreeGrafter"/>
</dbReference>
<dbReference type="Gene3D" id="3.40.630.30">
    <property type="match status" value="1"/>
</dbReference>
<gene>
    <name evidence="2" type="ORF">SAMN05444320_109171</name>
</gene>
<dbReference type="GO" id="GO:0005737">
    <property type="term" value="C:cytoplasm"/>
    <property type="evidence" value="ECO:0007669"/>
    <property type="project" value="TreeGrafter"/>
</dbReference>
<keyword evidence="2" id="KW-0808">Transferase</keyword>
<feature type="domain" description="N-acetyltransferase" evidence="1">
    <location>
        <begin position="16"/>
        <end position="179"/>
    </location>
</feature>
<dbReference type="RefSeq" id="WP_143174374.1">
    <property type="nucleotide sequence ID" value="NZ_FQVN01000009.1"/>
</dbReference>
<reference evidence="2 3" key="1">
    <citation type="submission" date="2016-11" db="EMBL/GenBank/DDBJ databases">
        <authorList>
            <person name="Jaros S."/>
            <person name="Januszkiewicz K."/>
            <person name="Wedrychowicz H."/>
        </authorList>
    </citation>
    <scope>NUCLEOTIDE SEQUENCE [LARGE SCALE GENOMIC DNA]</scope>
    <source>
        <strain evidence="2 3">DSM 44523</strain>
    </source>
</reference>
<organism evidence="2 3">
    <name type="scientific">Streptoalloteichus hindustanus</name>
    <dbReference type="NCBI Taxonomy" id="2017"/>
    <lineage>
        <taxon>Bacteria</taxon>
        <taxon>Bacillati</taxon>
        <taxon>Actinomycetota</taxon>
        <taxon>Actinomycetes</taxon>
        <taxon>Pseudonocardiales</taxon>
        <taxon>Pseudonocardiaceae</taxon>
        <taxon>Streptoalloteichus</taxon>
    </lineage>
</organism>
<accession>A0A1M5K9D6</accession>
<dbReference type="OrthoDB" id="2061990at2"/>
<proteinExistence type="predicted"/>
<dbReference type="InterPro" id="IPR051908">
    <property type="entry name" value="Ribosomal_N-acetyltransferase"/>
</dbReference>
<dbReference type="Pfam" id="PF13302">
    <property type="entry name" value="Acetyltransf_3"/>
    <property type="match status" value="1"/>
</dbReference>
<dbReference type="PROSITE" id="PS51186">
    <property type="entry name" value="GNAT"/>
    <property type="match status" value="1"/>
</dbReference>
<sequence length="184" mass="20189">MESVEINAGTWYLRGIRVDRAFDDRRSLVAAFADDAHRRYVPGPRVDGLESAGEYVALRTAEWAEDTGCSWAVADTVSGEMLGEVGLRSLDLTAGTAELSCWTRPEHRRRGVMATAVRAALGFGFAGLGLHHVTFRHTADNEPARRLAEKCGFTVDGRLREAALVDGDRQDVLLWSRLASDSAR</sequence>
<evidence type="ECO:0000313" key="2">
    <source>
        <dbReference type="EMBL" id="SHG48783.1"/>
    </source>
</evidence>
<dbReference type="InterPro" id="IPR016181">
    <property type="entry name" value="Acyl_CoA_acyltransferase"/>
</dbReference>
<evidence type="ECO:0000313" key="3">
    <source>
        <dbReference type="Proteomes" id="UP000184501"/>
    </source>
</evidence>
<dbReference type="PANTHER" id="PTHR43441">
    <property type="entry name" value="RIBOSOMAL-PROTEIN-SERINE ACETYLTRANSFERASE"/>
    <property type="match status" value="1"/>
</dbReference>
<dbReference type="PANTHER" id="PTHR43441:SF10">
    <property type="entry name" value="ACETYLTRANSFERASE"/>
    <property type="match status" value="1"/>
</dbReference>
<dbReference type="Proteomes" id="UP000184501">
    <property type="component" value="Unassembled WGS sequence"/>
</dbReference>
<dbReference type="GO" id="GO:1990189">
    <property type="term" value="F:protein N-terminal-serine acetyltransferase activity"/>
    <property type="evidence" value="ECO:0007669"/>
    <property type="project" value="TreeGrafter"/>
</dbReference>
<dbReference type="InterPro" id="IPR000182">
    <property type="entry name" value="GNAT_dom"/>
</dbReference>
<dbReference type="AlphaFoldDB" id="A0A1M5K9D6"/>
<protein>
    <submittedName>
        <fullName evidence="2">Protein N-acetyltransferase, RimJ/RimL family</fullName>
    </submittedName>
</protein>
<keyword evidence="3" id="KW-1185">Reference proteome</keyword>
<name>A0A1M5K9D6_STRHI</name>